<dbReference type="VEuPathDB" id="FungiDB:I303_00891"/>
<dbReference type="AlphaFoldDB" id="A0A1A6AG81"/>
<evidence type="ECO:0000313" key="3">
    <source>
        <dbReference type="EMBL" id="WWC58347.1"/>
    </source>
</evidence>
<name>A0A1A6AG81_9TREE</name>
<proteinExistence type="predicted"/>
<evidence type="ECO:0000256" key="1">
    <source>
        <dbReference type="SAM" id="MobiDB-lite"/>
    </source>
</evidence>
<dbReference type="GeneID" id="28964590"/>
<feature type="compositionally biased region" description="Polar residues" evidence="1">
    <location>
        <begin position="60"/>
        <end position="72"/>
    </location>
</feature>
<dbReference type="KEGG" id="kdj:28964590"/>
<gene>
    <name evidence="2" type="ORF">I303_00891</name>
    <name evidence="3" type="ORF">I303_100887</name>
</gene>
<dbReference type="Proteomes" id="UP000078595">
    <property type="component" value="Chromosome 1"/>
</dbReference>
<organism evidence="2">
    <name type="scientific">Kwoniella dejecticola CBS 10117</name>
    <dbReference type="NCBI Taxonomy" id="1296121"/>
    <lineage>
        <taxon>Eukaryota</taxon>
        <taxon>Fungi</taxon>
        <taxon>Dikarya</taxon>
        <taxon>Basidiomycota</taxon>
        <taxon>Agaricomycotina</taxon>
        <taxon>Tremellomycetes</taxon>
        <taxon>Tremellales</taxon>
        <taxon>Cryptococcaceae</taxon>
        <taxon>Kwoniella</taxon>
    </lineage>
</organism>
<dbReference type="EMBL" id="KI894027">
    <property type="protein sequence ID" value="OBR89069.1"/>
    <property type="molecule type" value="Genomic_DNA"/>
</dbReference>
<accession>A0A1A6AG81</accession>
<reference evidence="2" key="1">
    <citation type="submission" date="2013-07" db="EMBL/GenBank/DDBJ databases">
        <title>The Genome Sequence of Cryptococcus dejecticola CBS10117.</title>
        <authorList>
            <consortium name="The Broad Institute Genome Sequencing Platform"/>
            <person name="Cuomo C."/>
            <person name="Litvintseva A."/>
            <person name="Chen Y."/>
            <person name="Heitman J."/>
            <person name="Sun S."/>
            <person name="Springer D."/>
            <person name="Dromer F."/>
            <person name="Young S.K."/>
            <person name="Zeng Q."/>
            <person name="Gargeya S."/>
            <person name="Fitzgerald M."/>
            <person name="Abouelleil A."/>
            <person name="Alvarado L."/>
            <person name="Berlin A.M."/>
            <person name="Chapman S.B."/>
            <person name="Dewar J."/>
            <person name="Goldberg J."/>
            <person name="Griggs A."/>
            <person name="Gujja S."/>
            <person name="Hansen M."/>
            <person name="Howarth C."/>
            <person name="Imamovic A."/>
            <person name="Larimer J."/>
            <person name="McCowan C."/>
            <person name="Murphy C."/>
            <person name="Pearson M."/>
            <person name="Priest M."/>
            <person name="Roberts A."/>
            <person name="Saif S."/>
            <person name="Shea T."/>
            <person name="Sykes S."/>
            <person name="Wortman J."/>
            <person name="Nusbaum C."/>
            <person name="Birren B."/>
        </authorList>
    </citation>
    <scope>NUCLEOTIDE SEQUENCE [LARGE SCALE GENOMIC DNA]</scope>
    <source>
        <strain evidence="2">CBS 10117</strain>
    </source>
</reference>
<reference evidence="3" key="3">
    <citation type="submission" date="2024-02" db="EMBL/GenBank/DDBJ databases">
        <title>Comparative genomics of Cryptococcus and Kwoniella reveals pathogenesis evolution and contrasting modes of karyotype evolution via chromosome fusion or intercentromeric recombination.</title>
        <authorList>
            <person name="Coelho M.A."/>
            <person name="David-Palma M."/>
            <person name="Shea T."/>
            <person name="Bowers K."/>
            <person name="McGinley-Smith S."/>
            <person name="Mohammad A.W."/>
            <person name="Gnirke A."/>
            <person name="Yurkov A.M."/>
            <person name="Nowrousian M."/>
            <person name="Sun S."/>
            <person name="Cuomo C.A."/>
            <person name="Heitman J."/>
        </authorList>
    </citation>
    <scope>NUCLEOTIDE SEQUENCE</scope>
    <source>
        <strain evidence="3">CBS 10117</strain>
    </source>
</reference>
<feature type="compositionally biased region" description="Basic and acidic residues" evidence="1">
    <location>
        <begin position="82"/>
        <end position="95"/>
    </location>
</feature>
<dbReference type="EMBL" id="CP144530">
    <property type="protein sequence ID" value="WWC58347.1"/>
    <property type="molecule type" value="Genomic_DNA"/>
</dbReference>
<dbReference type="RefSeq" id="XP_018266911.1">
    <property type="nucleotide sequence ID" value="XM_018404257.1"/>
</dbReference>
<feature type="compositionally biased region" description="Basic and acidic residues" evidence="1">
    <location>
        <begin position="47"/>
        <end position="58"/>
    </location>
</feature>
<evidence type="ECO:0000313" key="2">
    <source>
        <dbReference type="EMBL" id="OBR89069.1"/>
    </source>
</evidence>
<keyword evidence="4" id="KW-1185">Reference proteome</keyword>
<protein>
    <submittedName>
        <fullName evidence="2">Uncharacterized protein</fullName>
    </submittedName>
</protein>
<feature type="region of interest" description="Disordered" evidence="1">
    <location>
        <begin position="1"/>
        <end position="120"/>
    </location>
</feature>
<reference evidence="3" key="2">
    <citation type="submission" date="2013-07" db="EMBL/GenBank/DDBJ databases">
        <authorList>
            <consortium name="The Broad Institute Genome Sequencing Platform"/>
            <person name="Cuomo C."/>
            <person name="Litvintseva A."/>
            <person name="Chen Y."/>
            <person name="Heitman J."/>
            <person name="Sun S."/>
            <person name="Springer D."/>
            <person name="Dromer F."/>
            <person name="Young S.K."/>
            <person name="Zeng Q."/>
            <person name="Gargeya S."/>
            <person name="Fitzgerald M."/>
            <person name="Abouelleil A."/>
            <person name="Alvarado L."/>
            <person name="Berlin A.M."/>
            <person name="Chapman S.B."/>
            <person name="Dewar J."/>
            <person name="Goldberg J."/>
            <person name="Griggs A."/>
            <person name="Gujja S."/>
            <person name="Hansen M."/>
            <person name="Howarth C."/>
            <person name="Imamovic A."/>
            <person name="Larimer J."/>
            <person name="McCowan C."/>
            <person name="Murphy C."/>
            <person name="Pearson M."/>
            <person name="Priest M."/>
            <person name="Roberts A."/>
            <person name="Saif S."/>
            <person name="Shea T."/>
            <person name="Sykes S."/>
            <person name="Wortman J."/>
            <person name="Nusbaum C."/>
            <person name="Birren B."/>
        </authorList>
    </citation>
    <scope>NUCLEOTIDE SEQUENCE</scope>
    <source>
        <strain evidence="3">CBS 10117</strain>
    </source>
</reference>
<feature type="compositionally biased region" description="Basic and acidic residues" evidence="1">
    <location>
        <begin position="22"/>
        <end position="32"/>
    </location>
</feature>
<sequence>MPPQLLPSDVRSGRRGISVWAQREDTSSEPLRRRSRQPRGSRCTLCVERKIGCNRDDDSQPTNDQQGPTLFLSNAADILGGNRRDSEDSRSERWPPSRPAESMDEDGQNGWNPSGGQIPSPAARRYLELVEASRAWKERAELEMAFRS</sequence>
<evidence type="ECO:0000313" key="4">
    <source>
        <dbReference type="Proteomes" id="UP000078595"/>
    </source>
</evidence>